<sequence>MENEKVYRMSFAKIYSLLVNKAVKKGRTVDEVSAVISWLTGYSGEDIMKAVNESVNYKEFFENAPELNPNRKLIKGLICGIRVEDIEDPLMQEIRYLDKLVDELAKGKSMEKIRRNG</sequence>
<proteinExistence type="predicted"/>
<accession>A0AAW5BYJ7</accession>
<keyword evidence="3" id="KW-1185">Reference proteome</keyword>
<dbReference type="Pfam" id="PF09966">
    <property type="entry name" value="DUF2200"/>
    <property type="match status" value="1"/>
</dbReference>
<dbReference type="Proteomes" id="UP000669239">
    <property type="component" value="Unassembled WGS sequence"/>
</dbReference>
<evidence type="ECO:0000313" key="4">
    <source>
        <dbReference type="Proteomes" id="UP001299608"/>
    </source>
</evidence>
<reference evidence="2" key="2">
    <citation type="submission" date="2020-02" db="EMBL/GenBank/DDBJ databases">
        <authorList>
            <person name="Littmann E."/>
            <person name="Sorbara M."/>
        </authorList>
    </citation>
    <scope>NUCLEOTIDE SEQUENCE</scope>
    <source>
        <strain evidence="2">MSK.1.17</strain>
    </source>
</reference>
<dbReference type="InterPro" id="IPR023204">
    <property type="entry name" value="SP1917_dom_sf"/>
</dbReference>
<gene>
    <name evidence="2" type="ORF">G5B36_29245</name>
    <name evidence="1" type="ORF">L0N08_13165</name>
</gene>
<dbReference type="InterPro" id="IPR014580">
    <property type="entry name" value="UCP033199"/>
</dbReference>
<comment type="caution">
    <text evidence="1">The sequence shown here is derived from an EMBL/GenBank/DDBJ whole genome shotgun (WGS) entry which is preliminary data.</text>
</comment>
<dbReference type="AlphaFoldDB" id="A0AAW5BYJ7"/>
<dbReference type="RefSeq" id="WP_165642913.1">
    <property type="nucleotide sequence ID" value="NZ_BAABZL010000001.1"/>
</dbReference>
<dbReference type="Proteomes" id="UP001299608">
    <property type="component" value="Unassembled WGS sequence"/>
</dbReference>
<dbReference type="GeneID" id="97204017"/>
<reference evidence="2 3" key="1">
    <citation type="journal article" date="2020" name="Cell Host Microbe">
        <title>Functional and Genomic Variation between Human-Derived Isolates of Lachnospiraceae Reveals Inter- and Intra-Species Diversity.</title>
        <authorList>
            <person name="Sorbara M.T."/>
            <person name="Littmann E.R."/>
            <person name="Fontana E."/>
            <person name="Moody T.U."/>
            <person name="Kohout C.E."/>
            <person name="Gjonbalaj M."/>
            <person name="Eaton V."/>
            <person name="Seok R."/>
            <person name="Leiner I.M."/>
            <person name="Pamer E.G."/>
        </authorList>
    </citation>
    <scope>NUCLEOTIDE SEQUENCE [LARGE SCALE GENOMIC DNA]</scope>
    <source>
        <strain evidence="2 3">MSK.1.17</strain>
    </source>
</reference>
<dbReference type="PIRSF" id="PIRSF033199">
    <property type="entry name" value="UCP033199"/>
    <property type="match status" value="1"/>
</dbReference>
<dbReference type="EMBL" id="JAAITT010000103">
    <property type="protein sequence ID" value="NSJ52722.1"/>
    <property type="molecule type" value="Genomic_DNA"/>
</dbReference>
<organism evidence="1 4">
    <name type="scientific">Enterocloster aldenensis</name>
    <dbReference type="NCBI Taxonomy" id="358742"/>
    <lineage>
        <taxon>Bacteria</taxon>
        <taxon>Bacillati</taxon>
        <taxon>Bacillota</taxon>
        <taxon>Clostridia</taxon>
        <taxon>Lachnospirales</taxon>
        <taxon>Lachnospiraceae</taxon>
        <taxon>Enterocloster</taxon>
    </lineage>
</organism>
<dbReference type="Gene3D" id="1.10.8.290">
    <property type="entry name" value="uncharacterized protein sp1917 domain"/>
    <property type="match status" value="1"/>
</dbReference>
<protein>
    <submittedName>
        <fullName evidence="1">DUF2200 domain-containing protein</fullName>
    </submittedName>
</protein>
<evidence type="ECO:0000313" key="3">
    <source>
        <dbReference type="Proteomes" id="UP000669239"/>
    </source>
</evidence>
<name>A0AAW5BYJ7_9FIRM</name>
<reference evidence="1" key="3">
    <citation type="submission" date="2022-01" db="EMBL/GenBank/DDBJ databases">
        <title>Collection of gut derived symbiotic bacterial strains cultured from healthy donors.</title>
        <authorList>
            <person name="Lin H."/>
            <person name="Kohout C."/>
            <person name="Waligurski E."/>
            <person name="Pamer E.G."/>
        </authorList>
    </citation>
    <scope>NUCLEOTIDE SEQUENCE</scope>
    <source>
        <strain evidence="1">DFI.6.55</strain>
    </source>
</reference>
<dbReference type="EMBL" id="JAKNGE010000014">
    <property type="protein sequence ID" value="MCG4746367.1"/>
    <property type="molecule type" value="Genomic_DNA"/>
</dbReference>
<evidence type="ECO:0000313" key="1">
    <source>
        <dbReference type="EMBL" id="MCG4746367.1"/>
    </source>
</evidence>
<evidence type="ECO:0000313" key="2">
    <source>
        <dbReference type="EMBL" id="NSJ52722.1"/>
    </source>
</evidence>